<dbReference type="Proteomes" id="UP000585474">
    <property type="component" value="Unassembled WGS sequence"/>
</dbReference>
<gene>
    <name evidence="2" type="ORF">Acr_15g0015560</name>
</gene>
<keyword evidence="3" id="KW-1185">Reference proteome</keyword>
<proteinExistence type="predicted"/>
<organism evidence="2 3">
    <name type="scientific">Actinidia rufa</name>
    <dbReference type="NCBI Taxonomy" id="165716"/>
    <lineage>
        <taxon>Eukaryota</taxon>
        <taxon>Viridiplantae</taxon>
        <taxon>Streptophyta</taxon>
        <taxon>Embryophyta</taxon>
        <taxon>Tracheophyta</taxon>
        <taxon>Spermatophyta</taxon>
        <taxon>Magnoliopsida</taxon>
        <taxon>eudicotyledons</taxon>
        <taxon>Gunneridae</taxon>
        <taxon>Pentapetalae</taxon>
        <taxon>asterids</taxon>
        <taxon>Ericales</taxon>
        <taxon>Actinidiaceae</taxon>
        <taxon>Actinidia</taxon>
    </lineage>
</organism>
<name>A0A7J0FYC8_9ERIC</name>
<protein>
    <submittedName>
        <fullName evidence="2">Glycosyltransferase family protein 28</fullName>
    </submittedName>
</protein>
<reference evidence="2 3" key="1">
    <citation type="submission" date="2019-07" db="EMBL/GenBank/DDBJ databases">
        <title>De Novo Assembly of kiwifruit Actinidia rufa.</title>
        <authorList>
            <person name="Sugita-Konishi S."/>
            <person name="Sato K."/>
            <person name="Mori E."/>
            <person name="Abe Y."/>
            <person name="Kisaki G."/>
            <person name="Hamano K."/>
            <person name="Suezawa K."/>
            <person name="Otani M."/>
            <person name="Fukuda T."/>
            <person name="Manabe T."/>
            <person name="Gomi K."/>
            <person name="Tabuchi M."/>
            <person name="Akimitsu K."/>
            <person name="Kataoka I."/>
        </authorList>
    </citation>
    <scope>NUCLEOTIDE SEQUENCE [LARGE SCALE GENOMIC DNA]</scope>
    <source>
        <strain evidence="3">cv. Fuchu</strain>
    </source>
</reference>
<dbReference type="Pfam" id="PF04101">
    <property type="entry name" value="Glyco_tran_28_C"/>
    <property type="match status" value="2"/>
</dbReference>
<dbReference type="AlphaFoldDB" id="A0A7J0FYC8"/>
<evidence type="ECO:0000313" key="2">
    <source>
        <dbReference type="EMBL" id="GFZ02948.1"/>
    </source>
</evidence>
<evidence type="ECO:0000259" key="1">
    <source>
        <dbReference type="Pfam" id="PF04101"/>
    </source>
</evidence>
<dbReference type="GO" id="GO:0016758">
    <property type="term" value="F:hexosyltransferase activity"/>
    <property type="evidence" value="ECO:0007669"/>
    <property type="project" value="InterPro"/>
</dbReference>
<accession>A0A7J0FYC8</accession>
<dbReference type="PANTHER" id="PTHR47043">
    <property type="entry name" value="UDP-N-ACETYLGLUCOSAMINE TRANSFERASE SUBUNIT ALG13"/>
    <property type="match status" value="1"/>
</dbReference>
<comment type="caution">
    <text evidence="2">The sequence shown here is derived from an EMBL/GenBank/DDBJ whole genome shotgun (WGS) entry which is preliminary data.</text>
</comment>
<dbReference type="InterPro" id="IPR007235">
    <property type="entry name" value="Glyco_trans_28_C"/>
</dbReference>
<dbReference type="EMBL" id="BJWL01000015">
    <property type="protein sequence ID" value="GFZ02948.1"/>
    <property type="molecule type" value="Genomic_DNA"/>
</dbReference>
<dbReference type="Gene3D" id="3.40.50.2000">
    <property type="entry name" value="Glycogen Phosphorylase B"/>
    <property type="match status" value="2"/>
</dbReference>
<sequence>MGDAGDVKADRIVFVTVGTTSFDALVRVVDTPEVKQELFSKGYTHLLIQMGRGSYIPTKSSGDDGCLAVDYFTFSSSIADNLRSASLVISHAATFVYFGQVINLGFEKTQVQGAYFETLKLGKPLIVVVNEDLMDNHQSELAEELAERKHLFCAHPQTLLHTIKDMSLETLIPYHPGDARPVAKLINRFLGFPDD</sequence>
<dbReference type="GO" id="GO:0006488">
    <property type="term" value="P:dolichol-linked oligosaccharide biosynthetic process"/>
    <property type="evidence" value="ECO:0007669"/>
    <property type="project" value="TreeGrafter"/>
</dbReference>
<feature type="domain" description="Glycosyl transferase family 28 C-terminal" evidence="1">
    <location>
        <begin position="12"/>
        <end position="92"/>
    </location>
</feature>
<dbReference type="GO" id="GO:0043541">
    <property type="term" value="C:UDP-N-acetylglucosamine transferase complex"/>
    <property type="evidence" value="ECO:0007669"/>
    <property type="project" value="TreeGrafter"/>
</dbReference>
<dbReference type="PANTHER" id="PTHR47043:SF1">
    <property type="entry name" value="UDP-N-ACETYLGLUCOSAMINE TRANSFERASE SUBUNIT ALG13"/>
    <property type="match status" value="1"/>
</dbReference>
<keyword evidence="2" id="KW-0808">Transferase</keyword>
<feature type="domain" description="Glycosyl transferase family 28 C-terminal" evidence="1">
    <location>
        <begin position="114"/>
        <end position="179"/>
    </location>
</feature>
<dbReference type="OrthoDB" id="20273at2759"/>
<dbReference type="InterPro" id="IPR052474">
    <property type="entry name" value="UDP-GlcNAc_transferase"/>
</dbReference>
<evidence type="ECO:0000313" key="3">
    <source>
        <dbReference type="Proteomes" id="UP000585474"/>
    </source>
</evidence>